<evidence type="ECO:0000256" key="9">
    <source>
        <dbReference type="ARBA" id="ARBA00022842"/>
    </source>
</evidence>
<dbReference type="GO" id="GO:0006310">
    <property type="term" value="P:DNA recombination"/>
    <property type="evidence" value="ECO:0007669"/>
    <property type="project" value="UniProtKB-KW"/>
</dbReference>
<keyword evidence="5" id="KW-0479">Metal-binding</keyword>
<accession>A0A8S5SCF7</accession>
<evidence type="ECO:0000256" key="13">
    <source>
        <dbReference type="ARBA" id="ARBA00029523"/>
    </source>
</evidence>
<evidence type="ECO:0000256" key="8">
    <source>
        <dbReference type="ARBA" id="ARBA00022801"/>
    </source>
</evidence>
<dbReference type="SUPFAM" id="SSF52980">
    <property type="entry name" value="Restriction endonuclease-like"/>
    <property type="match status" value="1"/>
</dbReference>
<dbReference type="InterPro" id="IPR011856">
    <property type="entry name" value="tRNA_endonuc-like_dom_sf"/>
</dbReference>
<keyword evidence="6" id="KW-0255">Endonuclease</keyword>
<dbReference type="GO" id="GO:0003676">
    <property type="term" value="F:nucleic acid binding"/>
    <property type="evidence" value="ECO:0007669"/>
    <property type="project" value="InterPro"/>
</dbReference>
<evidence type="ECO:0000256" key="1">
    <source>
        <dbReference type="ARBA" id="ARBA00001946"/>
    </source>
</evidence>
<sequence length="171" mass="20014">MAVNPGKRFENDFQKSIDRENIFLHRLKDGSTRTGANGEMVRLKNKNLCDFILYRDGQLVLVELKSFLGKSMSFSNIKSNVDEQMTFLYDLQKETKKNGVKAYMVLNFRDLEETYAVPVGKFYEHYKNTAKASINISEVKEIGILLEQEKKRVSFKYNINSLFEEETWQEE</sequence>
<evidence type="ECO:0000256" key="3">
    <source>
        <dbReference type="ARBA" id="ARBA00022490"/>
    </source>
</evidence>
<evidence type="ECO:0000256" key="2">
    <source>
        <dbReference type="ARBA" id="ARBA00004496"/>
    </source>
</evidence>
<evidence type="ECO:0000256" key="5">
    <source>
        <dbReference type="ARBA" id="ARBA00022723"/>
    </source>
</evidence>
<dbReference type="InterPro" id="IPR004612">
    <property type="entry name" value="Resolv_RecU"/>
</dbReference>
<keyword evidence="9" id="KW-0460">Magnesium</keyword>
<keyword evidence="4" id="KW-0540">Nuclease</keyword>
<comment type="subcellular location">
    <subcellularLocation>
        <location evidence="2">Cytoplasm</location>
    </subcellularLocation>
</comment>
<evidence type="ECO:0000256" key="4">
    <source>
        <dbReference type="ARBA" id="ARBA00022722"/>
    </source>
</evidence>
<comment type="cofactor">
    <cofactor evidence="1">
        <name>Mg(2+)</name>
        <dbReference type="ChEBI" id="CHEBI:18420"/>
    </cofactor>
</comment>
<keyword evidence="8" id="KW-0378">Hydrolase</keyword>
<dbReference type="GO" id="GO:0004519">
    <property type="term" value="F:endonuclease activity"/>
    <property type="evidence" value="ECO:0007669"/>
    <property type="project" value="UniProtKB-KW"/>
</dbReference>
<protein>
    <recommendedName>
        <fullName evidence="13">Holliday junction resolvase RecU</fullName>
    </recommendedName>
</protein>
<dbReference type="InterPro" id="IPR011335">
    <property type="entry name" value="Restrct_endonuc-II-like"/>
</dbReference>
<dbReference type="GO" id="GO:0016787">
    <property type="term" value="F:hydrolase activity"/>
    <property type="evidence" value="ECO:0007669"/>
    <property type="project" value="UniProtKB-KW"/>
</dbReference>
<dbReference type="Pfam" id="PF03838">
    <property type="entry name" value="RecU"/>
    <property type="match status" value="1"/>
</dbReference>
<evidence type="ECO:0000313" key="14">
    <source>
        <dbReference type="EMBL" id="DAF48624.1"/>
    </source>
</evidence>
<dbReference type="Gene3D" id="3.40.1350.10">
    <property type="match status" value="1"/>
</dbReference>
<organism evidence="14">
    <name type="scientific">Siphoviridae sp. ctzWr28</name>
    <dbReference type="NCBI Taxonomy" id="2827980"/>
    <lineage>
        <taxon>Viruses</taxon>
        <taxon>Duplodnaviria</taxon>
        <taxon>Heunggongvirae</taxon>
        <taxon>Uroviricota</taxon>
        <taxon>Caudoviricetes</taxon>
    </lineage>
</organism>
<keyword evidence="11" id="KW-0234">DNA repair</keyword>
<name>A0A8S5SCF7_9CAUD</name>
<evidence type="ECO:0000256" key="12">
    <source>
        <dbReference type="ARBA" id="ARBA00023447"/>
    </source>
</evidence>
<keyword evidence="10" id="KW-0233">DNA recombination</keyword>
<evidence type="ECO:0000256" key="11">
    <source>
        <dbReference type="ARBA" id="ARBA00023204"/>
    </source>
</evidence>
<keyword evidence="3" id="KW-0963">Cytoplasm</keyword>
<comment type="similarity">
    <text evidence="12">Belongs to the RecU family.</text>
</comment>
<reference evidence="14" key="1">
    <citation type="journal article" date="2021" name="Proc. Natl. Acad. Sci. U.S.A.">
        <title>A Catalog of Tens of Thousands of Viruses from Human Metagenomes Reveals Hidden Associations with Chronic Diseases.</title>
        <authorList>
            <person name="Tisza M.J."/>
            <person name="Buck C.B."/>
        </authorList>
    </citation>
    <scope>NUCLEOTIDE SEQUENCE</scope>
    <source>
        <strain evidence="14">CtzWr28</strain>
    </source>
</reference>
<keyword evidence="7" id="KW-0227">DNA damage</keyword>
<dbReference type="GO" id="GO:0046872">
    <property type="term" value="F:metal ion binding"/>
    <property type="evidence" value="ECO:0007669"/>
    <property type="project" value="UniProtKB-KW"/>
</dbReference>
<dbReference type="EMBL" id="BK032571">
    <property type="protein sequence ID" value="DAF48624.1"/>
    <property type="molecule type" value="Genomic_DNA"/>
</dbReference>
<dbReference type="GO" id="GO:0006281">
    <property type="term" value="P:DNA repair"/>
    <property type="evidence" value="ECO:0007669"/>
    <property type="project" value="UniProtKB-KW"/>
</dbReference>
<evidence type="ECO:0000256" key="10">
    <source>
        <dbReference type="ARBA" id="ARBA00023172"/>
    </source>
</evidence>
<evidence type="ECO:0000256" key="6">
    <source>
        <dbReference type="ARBA" id="ARBA00022759"/>
    </source>
</evidence>
<evidence type="ECO:0000256" key="7">
    <source>
        <dbReference type="ARBA" id="ARBA00022763"/>
    </source>
</evidence>
<proteinExistence type="inferred from homology"/>